<evidence type="ECO:0000313" key="3">
    <source>
        <dbReference type="Proteomes" id="UP000462435"/>
    </source>
</evidence>
<evidence type="ECO:0008006" key="4">
    <source>
        <dbReference type="Google" id="ProtNLM"/>
    </source>
</evidence>
<evidence type="ECO:0000313" key="2">
    <source>
        <dbReference type="EMBL" id="KAF1043269.1"/>
    </source>
</evidence>
<comment type="caution">
    <text evidence="2">The sequence shown here is derived from an EMBL/GenBank/DDBJ whole genome shotgun (WGS) entry which is preliminary data.</text>
</comment>
<reference evidence="3" key="1">
    <citation type="journal article" date="2020" name="MBio">
        <title>Horizontal gene transfer to a defensive symbiont with a reduced genome amongst a multipartite beetle microbiome.</title>
        <authorList>
            <person name="Waterworth S.C."/>
            <person name="Florez L.V."/>
            <person name="Rees E.R."/>
            <person name="Hertweck C."/>
            <person name="Kaltenpoth M."/>
            <person name="Kwan J.C."/>
        </authorList>
    </citation>
    <scope>NUCLEOTIDE SEQUENCE [LARGE SCALE GENOMIC DNA]</scope>
</reference>
<organism evidence="2 3">
    <name type="scientific">Herbaspirillum frisingense</name>
    <dbReference type="NCBI Taxonomy" id="92645"/>
    <lineage>
        <taxon>Bacteria</taxon>
        <taxon>Pseudomonadati</taxon>
        <taxon>Pseudomonadota</taxon>
        <taxon>Betaproteobacteria</taxon>
        <taxon>Burkholderiales</taxon>
        <taxon>Oxalobacteraceae</taxon>
        <taxon>Herbaspirillum</taxon>
    </lineage>
</organism>
<keyword evidence="1" id="KW-0732">Signal</keyword>
<gene>
    <name evidence="2" type="ORF">GAK35_02269</name>
</gene>
<dbReference type="EMBL" id="WNDX01000063">
    <property type="protein sequence ID" value="KAF1043269.1"/>
    <property type="molecule type" value="Genomic_DNA"/>
</dbReference>
<accession>A0A7V8FWE8</accession>
<sequence length="240" mass="25656">MKRLAIVSGLLTSLVLAAPASAHQIWLQQDAKGAQLYFGEFGENLREASPGLLDKFVSPSAVLISPNGDRTLDLSKKSNAFNLSAKAGKGESIVAEEAHYPVFENKHGGGAPVRTAWTPAARLVTSGEAQEPRLTLDLLPTGKPGEFKVTYKNQPLPKAKVGLVVQSGWMKEAYSDEQGLVKFDLPWQGAYVAEVHHTDKTSGERDGKPFDTASFVTTLSLVQAKGIKPLPAGPAAKPNK</sequence>
<proteinExistence type="predicted"/>
<protein>
    <recommendedName>
        <fullName evidence="4">DUF4198 domain-containing protein</fullName>
    </recommendedName>
</protein>
<evidence type="ECO:0000256" key="1">
    <source>
        <dbReference type="SAM" id="SignalP"/>
    </source>
</evidence>
<feature type="signal peptide" evidence="1">
    <location>
        <begin position="1"/>
        <end position="22"/>
    </location>
</feature>
<dbReference type="Proteomes" id="UP000462435">
    <property type="component" value="Unassembled WGS sequence"/>
</dbReference>
<dbReference type="AlphaFoldDB" id="A0A7V8FWE8"/>
<name>A0A7V8FWE8_9BURK</name>
<feature type="chain" id="PRO_5031546225" description="DUF4198 domain-containing protein" evidence="1">
    <location>
        <begin position="23"/>
        <end position="240"/>
    </location>
</feature>